<dbReference type="Proteomes" id="UP000318288">
    <property type="component" value="Unassembled WGS sequence"/>
</dbReference>
<name>A0A5C6EF51_9BACT</name>
<gene>
    <name evidence="1" type="ORF">Poly51_49430</name>
</gene>
<keyword evidence="2" id="KW-1185">Reference proteome</keyword>
<proteinExistence type="predicted"/>
<comment type="caution">
    <text evidence="1">The sequence shown here is derived from an EMBL/GenBank/DDBJ whole genome shotgun (WGS) entry which is preliminary data.</text>
</comment>
<evidence type="ECO:0000313" key="1">
    <source>
        <dbReference type="EMBL" id="TWU47145.1"/>
    </source>
</evidence>
<reference evidence="1 2" key="1">
    <citation type="submission" date="2019-02" db="EMBL/GenBank/DDBJ databases">
        <title>Deep-cultivation of Planctomycetes and their phenomic and genomic characterization uncovers novel biology.</title>
        <authorList>
            <person name="Wiegand S."/>
            <person name="Jogler M."/>
            <person name="Boedeker C."/>
            <person name="Pinto D."/>
            <person name="Vollmers J."/>
            <person name="Rivas-Marin E."/>
            <person name="Kohn T."/>
            <person name="Peeters S.H."/>
            <person name="Heuer A."/>
            <person name="Rast P."/>
            <person name="Oberbeckmann S."/>
            <person name="Bunk B."/>
            <person name="Jeske O."/>
            <person name="Meyerdierks A."/>
            <person name="Storesund J.E."/>
            <person name="Kallscheuer N."/>
            <person name="Luecker S."/>
            <person name="Lage O.M."/>
            <person name="Pohl T."/>
            <person name="Merkel B.J."/>
            <person name="Hornburger P."/>
            <person name="Mueller R.-W."/>
            <person name="Bruemmer F."/>
            <person name="Labrenz M."/>
            <person name="Spormann A.M."/>
            <person name="Op Den Camp H."/>
            <person name="Overmann J."/>
            <person name="Amann R."/>
            <person name="Jetten M.S.M."/>
            <person name="Mascher T."/>
            <person name="Medema M.H."/>
            <person name="Devos D.P."/>
            <person name="Kaster A.-K."/>
            <person name="Ovreas L."/>
            <person name="Rohde M."/>
            <person name="Galperin M.Y."/>
            <person name="Jogler C."/>
        </authorList>
    </citation>
    <scope>NUCLEOTIDE SEQUENCE [LARGE SCALE GENOMIC DNA]</scope>
    <source>
        <strain evidence="1 2">Poly51</strain>
    </source>
</reference>
<protein>
    <submittedName>
        <fullName evidence="1">Uncharacterized protein</fullName>
    </submittedName>
</protein>
<sequence length="33" mass="3842">MTVSQMDRLGGDPRDFGRYTNRIKDNADSLWLI</sequence>
<evidence type="ECO:0000313" key="2">
    <source>
        <dbReference type="Proteomes" id="UP000318288"/>
    </source>
</evidence>
<organism evidence="1 2">
    <name type="scientific">Rubripirellula tenax</name>
    <dbReference type="NCBI Taxonomy" id="2528015"/>
    <lineage>
        <taxon>Bacteria</taxon>
        <taxon>Pseudomonadati</taxon>
        <taxon>Planctomycetota</taxon>
        <taxon>Planctomycetia</taxon>
        <taxon>Pirellulales</taxon>
        <taxon>Pirellulaceae</taxon>
        <taxon>Rubripirellula</taxon>
    </lineage>
</organism>
<accession>A0A5C6EF51</accession>
<dbReference type="EMBL" id="SJPW01000007">
    <property type="protein sequence ID" value="TWU47145.1"/>
    <property type="molecule type" value="Genomic_DNA"/>
</dbReference>
<dbReference type="AlphaFoldDB" id="A0A5C6EF51"/>